<dbReference type="OrthoDB" id="5458416at2"/>
<protein>
    <recommendedName>
        <fullName evidence="3">Polyketide cyclase</fullName>
    </recommendedName>
</protein>
<dbReference type="EMBL" id="AP021874">
    <property type="protein sequence ID" value="BBO69491.1"/>
    <property type="molecule type" value="Genomic_DNA"/>
</dbReference>
<accession>A0A5K7YR79</accession>
<gene>
    <name evidence="1" type="ORF">DSCA_34210</name>
</gene>
<dbReference type="Gene3D" id="3.30.530.20">
    <property type="match status" value="1"/>
</dbReference>
<dbReference type="KEGG" id="dalk:DSCA_34210"/>
<dbReference type="InterPro" id="IPR023393">
    <property type="entry name" value="START-like_dom_sf"/>
</dbReference>
<organism evidence="1 2">
    <name type="scientific">Desulfosarcina alkanivorans</name>
    <dbReference type="NCBI Taxonomy" id="571177"/>
    <lineage>
        <taxon>Bacteria</taxon>
        <taxon>Pseudomonadati</taxon>
        <taxon>Thermodesulfobacteriota</taxon>
        <taxon>Desulfobacteria</taxon>
        <taxon>Desulfobacterales</taxon>
        <taxon>Desulfosarcinaceae</taxon>
        <taxon>Desulfosarcina</taxon>
    </lineage>
</organism>
<evidence type="ECO:0000313" key="1">
    <source>
        <dbReference type="EMBL" id="BBO69491.1"/>
    </source>
</evidence>
<dbReference type="AlphaFoldDB" id="A0A5K7YR79"/>
<name>A0A5K7YR79_9BACT</name>
<dbReference type="SUPFAM" id="SSF55961">
    <property type="entry name" value="Bet v1-like"/>
    <property type="match status" value="1"/>
</dbReference>
<reference evidence="1 2" key="1">
    <citation type="submission" date="2019-11" db="EMBL/GenBank/DDBJ databases">
        <title>Comparative genomics of hydrocarbon-degrading Desulfosarcina strains.</title>
        <authorList>
            <person name="Watanabe M."/>
            <person name="Kojima H."/>
            <person name="Fukui M."/>
        </authorList>
    </citation>
    <scope>NUCLEOTIDE SEQUENCE [LARGE SCALE GENOMIC DNA]</scope>
    <source>
        <strain evidence="1 2">PL12</strain>
    </source>
</reference>
<evidence type="ECO:0008006" key="3">
    <source>
        <dbReference type="Google" id="ProtNLM"/>
    </source>
</evidence>
<evidence type="ECO:0000313" key="2">
    <source>
        <dbReference type="Proteomes" id="UP000427906"/>
    </source>
</evidence>
<keyword evidence="2" id="KW-1185">Reference proteome</keyword>
<dbReference type="CDD" id="cd07812">
    <property type="entry name" value="SRPBCC"/>
    <property type="match status" value="1"/>
</dbReference>
<sequence>MTPFKAERVVRTYTMTVCAPPADVFPLLCPVREYEWIEPWSCDMIFSAGGMAENNAVFKTHFPAQGGQETWIVCRYEKDRAIEFIRLVPDLKVNRLDLSLTAQGGGTVLTWTHTYTGLSEPGNQWIRALTDEAFRSEKAALERMLDHYLKTGTMLKMADLDLETDPYAR</sequence>
<dbReference type="Proteomes" id="UP000427906">
    <property type="component" value="Chromosome"/>
</dbReference>
<proteinExistence type="predicted"/>
<dbReference type="RefSeq" id="WP_155317524.1">
    <property type="nucleotide sequence ID" value="NZ_AP021874.1"/>
</dbReference>